<gene>
    <name evidence="5" type="ORF">NMOB1V02_LOCUS12730</name>
</gene>
<name>A0A7R9C0P9_9CRUS</name>
<dbReference type="GO" id="GO:0000976">
    <property type="term" value="F:transcription cis-regulatory region binding"/>
    <property type="evidence" value="ECO:0007669"/>
    <property type="project" value="InterPro"/>
</dbReference>
<dbReference type="AlphaFoldDB" id="A0A7R9C0P9"/>
<dbReference type="GO" id="GO:0005634">
    <property type="term" value="C:nucleus"/>
    <property type="evidence" value="ECO:0007669"/>
    <property type="project" value="InterPro"/>
</dbReference>
<keyword evidence="1" id="KW-0805">Transcription regulation</keyword>
<keyword evidence="2" id="KW-0804">Transcription</keyword>
<keyword evidence="6" id="KW-1185">Reference proteome</keyword>
<evidence type="ECO:0000313" key="6">
    <source>
        <dbReference type="Proteomes" id="UP000678499"/>
    </source>
</evidence>
<evidence type="ECO:0000256" key="2">
    <source>
        <dbReference type="ARBA" id="ARBA00023163"/>
    </source>
</evidence>
<evidence type="ECO:0000313" key="5">
    <source>
        <dbReference type="EMBL" id="CAD7285128.1"/>
    </source>
</evidence>
<evidence type="ECO:0000256" key="1">
    <source>
        <dbReference type="ARBA" id="ARBA00023015"/>
    </source>
</evidence>
<dbReference type="EMBL" id="CAJPEX010011892">
    <property type="protein sequence ID" value="CAG0925280.1"/>
    <property type="molecule type" value="Genomic_DNA"/>
</dbReference>
<dbReference type="InterPro" id="IPR011615">
    <property type="entry name" value="p53_DNA-bd"/>
</dbReference>
<dbReference type="EMBL" id="OA893929">
    <property type="protein sequence ID" value="CAD7285128.1"/>
    <property type="molecule type" value="Genomic_DNA"/>
</dbReference>
<dbReference type="Proteomes" id="UP000678499">
    <property type="component" value="Unassembled WGS sequence"/>
</dbReference>
<sequence length="108" mass="11756">MKVSVPDAENSYVLCAKLVFADDENAFVPMCVNCSQQKSGNYSPSSSHILQFPSRDAEYVCEGRGGSGSMATSTRRFVKQKLAIPEPGSTCTRFTMKLTCRNSCLASE</sequence>
<evidence type="ECO:0000256" key="3">
    <source>
        <dbReference type="ARBA" id="ARBA00023242"/>
    </source>
</evidence>
<dbReference type="Gene3D" id="2.60.40.720">
    <property type="match status" value="1"/>
</dbReference>
<organism evidence="5">
    <name type="scientific">Notodromas monacha</name>
    <dbReference type="NCBI Taxonomy" id="399045"/>
    <lineage>
        <taxon>Eukaryota</taxon>
        <taxon>Metazoa</taxon>
        <taxon>Ecdysozoa</taxon>
        <taxon>Arthropoda</taxon>
        <taxon>Crustacea</taxon>
        <taxon>Oligostraca</taxon>
        <taxon>Ostracoda</taxon>
        <taxon>Podocopa</taxon>
        <taxon>Podocopida</taxon>
        <taxon>Cypridocopina</taxon>
        <taxon>Cypridoidea</taxon>
        <taxon>Cyprididae</taxon>
        <taxon>Notodromas</taxon>
    </lineage>
</organism>
<dbReference type="GO" id="GO:0003700">
    <property type="term" value="F:DNA-binding transcription factor activity"/>
    <property type="evidence" value="ECO:0007669"/>
    <property type="project" value="InterPro"/>
</dbReference>
<accession>A0A7R9C0P9</accession>
<proteinExistence type="predicted"/>
<dbReference type="InterPro" id="IPR012346">
    <property type="entry name" value="p53/RUNT-type_TF_DNA-bd_sf"/>
</dbReference>
<keyword evidence="3" id="KW-0539">Nucleus</keyword>
<feature type="non-terminal residue" evidence="5">
    <location>
        <position position="1"/>
    </location>
</feature>
<reference evidence="5" key="1">
    <citation type="submission" date="2020-11" db="EMBL/GenBank/DDBJ databases">
        <authorList>
            <person name="Tran Van P."/>
        </authorList>
    </citation>
    <scope>NUCLEOTIDE SEQUENCE</scope>
</reference>
<evidence type="ECO:0000259" key="4">
    <source>
        <dbReference type="Pfam" id="PF00870"/>
    </source>
</evidence>
<dbReference type="Pfam" id="PF00870">
    <property type="entry name" value="P53"/>
    <property type="match status" value="1"/>
</dbReference>
<feature type="domain" description="p53 DNA-binding" evidence="4">
    <location>
        <begin position="9"/>
        <end position="105"/>
    </location>
</feature>
<protein>
    <recommendedName>
        <fullName evidence="4">p53 DNA-binding domain-containing protein</fullName>
    </recommendedName>
</protein>